<accession>A0ABU6X976</accession>
<dbReference type="Gene3D" id="3.40.30.10">
    <property type="entry name" value="Glutaredoxin"/>
    <property type="match status" value="1"/>
</dbReference>
<dbReference type="Pfam" id="PF14577">
    <property type="entry name" value="SEO_C"/>
    <property type="match status" value="2"/>
</dbReference>
<dbReference type="InterPro" id="IPR027942">
    <property type="entry name" value="SEO_N"/>
</dbReference>
<comment type="caution">
    <text evidence="3">The sequence shown here is derived from an EMBL/GenBank/DDBJ whole genome shotgun (WGS) entry which is preliminary data.</text>
</comment>
<name>A0ABU6X976_9FABA</name>
<dbReference type="Pfam" id="PF14576">
    <property type="entry name" value="SEO_N"/>
    <property type="match status" value="1"/>
</dbReference>
<evidence type="ECO:0000259" key="2">
    <source>
        <dbReference type="Pfam" id="PF14577"/>
    </source>
</evidence>
<evidence type="ECO:0000313" key="4">
    <source>
        <dbReference type="Proteomes" id="UP001341840"/>
    </source>
</evidence>
<dbReference type="EMBL" id="JASCZI010211523">
    <property type="protein sequence ID" value="MED6193735.1"/>
    <property type="molecule type" value="Genomic_DNA"/>
</dbReference>
<dbReference type="InterPro" id="IPR039299">
    <property type="entry name" value="SEOA"/>
</dbReference>
<feature type="domain" description="Sieve element occlusion C-terminal" evidence="2">
    <location>
        <begin position="460"/>
        <end position="518"/>
    </location>
</feature>
<protein>
    <submittedName>
        <fullName evidence="3">Uncharacterized protein</fullName>
    </submittedName>
</protein>
<gene>
    <name evidence="3" type="ORF">PIB30_022197</name>
</gene>
<feature type="domain" description="Sieve element occlusion N-terminal" evidence="1">
    <location>
        <begin position="25"/>
        <end position="300"/>
    </location>
</feature>
<sequence>MARMVKSILHIGSSNENLINPLTLSDEQILERIYTTHVHSGDTKFDEDSLFTIVESILRSTTHIIFNMVQGIDGSPEKPVEEKLPLASFSSPLCILRQISSEMACKEPGEETAHKTTMAILGKLSKYEWDEKAVITLAAFALEYGELWLLSTQQQQQDDPLARSVALLRRVPSLTRPQAVKKHRQALVEINSLVRDTLEVIQLIFALEKLTTYDTKDVPSLVPAMESVPVDVYWAIISVVAVVTQLDCLITDSERRQDLSQFTQKLNITLSRLRKQIAQCKIEIEDANYDKKLMKLFQTPTEVMEVFKMLIFGKETPQSPIYDGSTKTLVSIEVLKKKNIYLFISTLDITVEEINILKPVHDTINRTAEDQYKILWVPIVDQWNDRQKKKFETLKSKMPWLVVNHFETIKGYKFVKETWGFKKRPMVVVIDPQGKIQHENAFHMIQVWGLTGFPFNQATETKLTEEASWVEPLVVNINPKITSAMKEGKHIFFYGGKDKEWIQQFNKQAGALANDSTLKESKIQIELFCLEFEHPNVVNRFWTGIESLFVTKMNKQTNVVTKEVQKLLSYKTETGWTLITKGSTVVLSGHGNTVLKMVSEFDKWKETVVKSGFDVAVREQHEKVVKTEHRCSHLEIPNVAGKIPETIECPECYRSMEVFISYKCCHKENDSEN</sequence>
<keyword evidence="4" id="KW-1185">Reference proteome</keyword>
<feature type="domain" description="Sieve element occlusion C-terminal" evidence="2">
    <location>
        <begin position="528"/>
        <end position="666"/>
    </location>
</feature>
<dbReference type="Proteomes" id="UP001341840">
    <property type="component" value="Unassembled WGS sequence"/>
</dbReference>
<reference evidence="3 4" key="1">
    <citation type="journal article" date="2023" name="Plants (Basel)">
        <title>Bridging the Gap: Combining Genomics and Transcriptomics Approaches to Understand Stylosanthes scabra, an Orphan Legume from the Brazilian Caatinga.</title>
        <authorList>
            <person name="Ferreira-Neto J.R.C."/>
            <person name="da Silva M.D."/>
            <person name="Binneck E."/>
            <person name="de Melo N.F."/>
            <person name="da Silva R.H."/>
            <person name="de Melo A.L.T.M."/>
            <person name="Pandolfi V."/>
            <person name="Bustamante F.O."/>
            <person name="Brasileiro-Vidal A.C."/>
            <person name="Benko-Iseppon A.M."/>
        </authorList>
    </citation>
    <scope>NUCLEOTIDE SEQUENCE [LARGE SCALE GENOMIC DNA]</scope>
    <source>
        <tissue evidence="3">Leaves</tissue>
    </source>
</reference>
<evidence type="ECO:0000259" key="1">
    <source>
        <dbReference type="Pfam" id="PF14576"/>
    </source>
</evidence>
<dbReference type="PANTHER" id="PTHR33232">
    <property type="entry name" value="PROTEIN SIEVE ELEMENT OCCLUSION B-LIKE"/>
    <property type="match status" value="1"/>
</dbReference>
<proteinExistence type="predicted"/>
<dbReference type="InterPro" id="IPR027944">
    <property type="entry name" value="SEO_C"/>
</dbReference>
<evidence type="ECO:0000313" key="3">
    <source>
        <dbReference type="EMBL" id="MED6193735.1"/>
    </source>
</evidence>
<organism evidence="3 4">
    <name type="scientific">Stylosanthes scabra</name>
    <dbReference type="NCBI Taxonomy" id="79078"/>
    <lineage>
        <taxon>Eukaryota</taxon>
        <taxon>Viridiplantae</taxon>
        <taxon>Streptophyta</taxon>
        <taxon>Embryophyta</taxon>
        <taxon>Tracheophyta</taxon>
        <taxon>Spermatophyta</taxon>
        <taxon>Magnoliopsida</taxon>
        <taxon>eudicotyledons</taxon>
        <taxon>Gunneridae</taxon>
        <taxon>Pentapetalae</taxon>
        <taxon>rosids</taxon>
        <taxon>fabids</taxon>
        <taxon>Fabales</taxon>
        <taxon>Fabaceae</taxon>
        <taxon>Papilionoideae</taxon>
        <taxon>50 kb inversion clade</taxon>
        <taxon>dalbergioids sensu lato</taxon>
        <taxon>Dalbergieae</taxon>
        <taxon>Pterocarpus clade</taxon>
        <taxon>Stylosanthes</taxon>
    </lineage>
</organism>
<dbReference type="PANTHER" id="PTHR33232:SF18">
    <property type="entry name" value="PROTEIN SIEVE ELEMENT OCCLUSION B-LIKE"/>
    <property type="match status" value="1"/>
</dbReference>